<evidence type="ECO:0000259" key="3">
    <source>
        <dbReference type="Pfam" id="PF00394"/>
    </source>
</evidence>
<dbReference type="PROSITE" id="PS00080">
    <property type="entry name" value="MULTICOPPER_OXIDASE2"/>
    <property type="match status" value="1"/>
</dbReference>
<reference evidence="6 7" key="1">
    <citation type="submission" date="2023-03" db="EMBL/GenBank/DDBJ databases">
        <title>Fodinicurvata sp. CAU 1616 isolated from sea sendiment.</title>
        <authorList>
            <person name="Kim W."/>
        </authorList>
    </citation>
    <scope>NUCLEOTIDE SEQUENCE [LARGE SCALE GENOMIC DNA]</scope>
    <source>
        <strain evidence="6 7">CAU 1616</strain>
    </source>
</reference>
<accession>A0ABT5YLR7</accession>
<evidence type="ECO:0000259" key="5">
    <source>
        <dbReference type="Pfam" id="PF07732"/>
    </source>
</evidence>
<dbReference type="InterPro" id="IPR033138">
    <property type="entry name" value="Cu_oxidase_CS"/>
</dbReference>
<sequence>MRADHSKHTTFGAGLSRRRLLLTGVGLVVAGVLPRTARAQAEAQRLIASPGRAQVAPAGYPQTEVWAYDGVVPGPTLRLRQGERLDLVVENRLEEPTTIHWHGIRLPNEMDGVAHLTQAPIQPGESFHYSFDCPDAGTFWYHPHFRSFEQVERGLAGALIVEEAEPPQVDRDLLWVLDDWRLTEEAAIAEDFGAFHDISHAGRLGNSATINGRSPEPLAVRPGERLRLRLVNVANARVFGLNFEGHAPSIIAWDGQPVAPHGLPDGRLMLGPGMRADLIIDMTGGPNETFAVTDSFYPNQTYRLVDIAYEAEVVREESLGAVPSLPANPVAEPDLEAAERHDLIFAGGMMGGMTGAELDGRQVSPRELMQHGLAWTVNGVAAHDHDHRPMLSLDLGRSYVLTLRNDTAWPHPIHLHGHVFRVLSRNGRPTPHGEWQDTVLLMPQEEVEIAFVADNPGDWMLHCHILEHQLGGMSGVLRVA</sequence>
<dbReference type="EMBL" id="JARHUD010000004">
    <property type="protein sequence ID" value="MDF2095858.1"/>
    <property type="molecule type" value="Genomic_DNA"/>
</dbReference>
<dbReference type="SUPFAM" id="SSF49503">
    <property type="entry name" value="Cupredoxins"/>
    <property type="match status" value="3"/>
</dbReference>
<proteinExistence type="predicted"/>
<dbReference type="InterPro" id="IPR008972">
    <property type="entry name" value="Cupredoxin"/>
</dbReference>
<dbReference type="InterPro" id="IPR001117">
    <property type="entry name" value="Cu-oxidase_2nd"/>
</dbReference>
<dbReference type="Pfam" id="PF00394">
    <property type="entry name" value="Cu-oxidase"/>
    <property type="match status" value="1"/>
</dbReference>
<dbReference type="InterPro" id="IPR006311">
    <property type="entry name" value="TAT_signal"/>
</dbReference>
<dbReference type="PROSITE" id="PS00079">
    <property type="entry name" value="MULTICOPPER_OXIDASE1"/>
    <property type="match status" value="1"/>
</dbReference>
<dbReference type="CDD" id="cd13861">
    <property type="entry name" value="CuRO_1_CumA_like"/>
    <property type="match status" value="1"/>
</dbReference>
<dbReference type="Gene3D" id="2.60.40.420">
    <property type="entry name" value="Cupredoxins - blue copper proteins"/>
    <property type="match status" value="3"/>
</dbReference>
<dbReference type="InterPro" id="IPR011707">
    <property type="entry name" value="Cu-oxidase-like_N"/>
</dbReference>
<dbReference type="PANTHER" id="PTHR11709">
    <property type="entry name" value="MULTI-COPPER OXIDASE"/>
    <property type="match status" value="1"/>
</dbReference>
<dbReference type="InterPro" id="IPR011706">
    <property type="entry name" value="Cu-oxidase_C"/>
</dbReference>
<dbReference type="CDD" id="cd13906">
    <property type="entry name" value="CuRO_3_CumA_like"/>
    <property type="match status" value="1"/>
</dbReference>
<dbReference type="Pfam" id="PF07732">
    <property type="entry name" value="Cu-oxidase_3"/>
    <property type="match status" value="1"/>
</dbReference>
<keyword evidence="1" id="KW-0479">Metal-binding</keyword>
<feature type="domain" description="Plastocyanin-like" evidence="4">
    <location>
        <begin position="384"/>
        <end position="479"/>
    </location>
</feature>
<dbReference type="Pfam" id="PF07731">
    <property type="entry name" value="Cu-oxidase_2"/>
    <property type="match status" value="1"/>
</dbReference>
<protein>
    <submittedName>
        <fullName evidence="6">Multicopper oxidase family protein</fullName>
    </submittedName>
</protein>
<feature type="domain" description="Plastocyanin-like" evidence="3">
    <location>
        <begin position="176"/>
        <end position="316"/>
    </location>
</feature>
<evidence type="ECO:0000259" key="4">
    <source>
        <dbReference type="Pfam" id="PF07731"/>
    </source>
</evidence>
<evidence type="ECO:0000313" key="6">
    <source>
        <dbReference type="EMBL" id="MDF2095858.1"/>
    </source>
</evidence>
<evidence type="ECO:0000256" key="2">
    <source>
        <dbReference type="ARBA" id="ARBA00023002"/>
    </source>
</evidence>
<dbReference type="PROSITE" id="PS51318">
    <property type="entry name" value="TAT"/>
    <property type="match status" value="1"/>
</dbReference>
<keyword evidence="7" id="KW-1185">Reference proteome</keyword>
<evidence type="ECO:0000256" key="1">
    <source>
        <dbReference type="ARBA" id="ARBA00022723"/>
    </source>
</evidence>
<keyword evidence="2" id="KW-0560">Oxidoreductase</keyword>
<dbReference type="InterPro" id="IPR045087">
    <property type="entry name" value="Cu-oxidase_fam"/>
</dbReference>
<gene>
    <name evidence="6" type="ORF">P2G67_07710</name>
</gene>
<dbReference type="PANTHER" id="PTHR11709:SF2">
    <property type="entry name" value="MULTICOPPER OXIDASE LPR1"/>
    <property type="match status" value="1"/>
</dbReference>
<dbReference type="RefSeq" id="WP_275821676.1">
    <property type="nucleotide sequence ID" value="NZ_JARHUD010000004.1"/>
</dbReference>
<evidence type="ECO:0000313" key="7">
    <source>
        <dbReference type="Proteomes" id="UP001215503"/>
    </source>
</evidence>
<dbReference type="Proteomes" id="UP001215503">
    <property type="component" value="Unassembled WGS sequence"/>
</dbReference>
<dbReference type="InterPro" id="IPR002355">
    <property type="entry name" value="Cu_oxidase_Cu_BS"/>
</dbReference>
<comment type="caution">
    <text evidence="6">The sequence shown here is derived from an EMBL/GenBank/DDBJ whole genome shotgun (WGS) entry which is preliminary data.</text>
</comment>
<dbReference type="CDD" id="cd13885">
    <property type="entry name" value="CuRO_2_CumA_like"/>
    <property type="match status" value="1"/>
</dbReference>
<organism evidence="6 7">
    <name type="scientific">Aquibaculum arenosum</name>
    <dbReference type="NCBI Taxonomy" id="3032591"/>
    <lineage>
        <taxon>Bacteria</taxon>
        <taxon>Pseudomonadati</taxon>
        <taxon>Pseudomonadota</taxon>
        <taxon>Alphaproteobacteria</taxon>
        <taxon>Rhodospirillales</taxon>
        <taxon>Rhodovibrionaceae</taxon>
        <taxon>Aquibaculum</taxon>
    </lineage>
</organism>
<name>A0ABT5YLR7_9PROT</name>
<feature type="domain" description="Plastocyanin-like" evidence="5">
    <location>
        <begin position="53"/>
        <end position="164"/>
    </location>
</feature>